<dbReference type="RefSeq" id="XP_026746126.1">
    <property type="nucleotide sequence ID" value="XM_026890325.1"/>
</dbReference>
<evidence type="ECO:0000259" key="8">
    <source>
        <dbReference type="PROSITE" id="PS50240"/>
    </source>
</evidence>
<evidence type="ECO:0000256" key="7">
    <source>
        <dbReference type="SAM" id="SignalP"/>
    </source>
</evidence>
<feature type="chain" id="PRO_5028798956" evidence="7">
    <location>
        <begin position="19"/>
        <end position="285"/>
    </location>
</feature>
<feature type="signal peptide" evidence="7">
    <location>
        <begin position="1"/>
        <end position="18"/>
    </location>
</feature>
<evidence type="ECO:0000256" key="1">
    <source>
        <dbReference type="ARBA" id="ARBA00007664"/>
    </source>
</evidence>
<name>A0A7E5X128_TRINI</name>
<dbReference type="PROSITE" id="PS00135">
    <property type="entry name" value="TRYPSIN_SER"/>
    <property type="match status" value="1"/>
</dbReference>
<reference evidence="10" key="1">
    <citation type="submission" date="2025-08" db="UniProtKB">
        <authorList>
            <consortium name="RefSeq"/>
        </authorList>
    </citation>
    <scope>IDENTIFICATION</scope>
</reference>
<dbReference type="InterPro" id="IPR050430">
    <property type="entry name" value="Peptidase_S1"/>
</dbReference>
<evidence type="ECO:0000313" key="10">
    <source>
        <dbReference type="RefSeq" id="XP_026746126.1"/>
    </source>
</evidence>
<keyword evidence="2 6" id="KW-0645">Protease</keyword>
<sequence length="285" mass="29580">MKWLVSVLVLACAAAALGEEPVLRYYHESAGIAEAARIQQLERAMDFDGSRIVGGSTTGAGTHPHLIGLVITLTSGATSVCGSTMLTNTRSVTAAHCWFDGRNQARQFTLVFGSARLFTGGTRVSTSNVQMHGNWNTNNLNNDVAIISFNHVGYTNVIQRATLATGSNNYAGTWAQAAGYGRTSDNSGISNNQAKSHVRLQVITNAVCQQTFGSSAVISSTLCTSGAGGVGTCGGDSGGPLAIISGNSRLLIGITSFGSARGCQIGLPAAFARVTSFASWINARI</sequence>
<dbReference type="InterPro" id="IPR018114">
    <property type="entry name" value="TRYPSIN_HIS"/>
</dbReference>
<organism evidence="9 10">
    <name type="scientific">Trichoplusia ni</name>
    <name type="common">Cabbage looper</name>
    <dbReference type="NCBI Taxonomy" id="7111"/>
    <lineage>
        <taxon>Eukaryota</taxon>
        <taxon>Metazoa</taxon>
        <taxon>Ecdysozoa</taxon>
        <taxon>Arthropoda</taxon>
        <taxon>Hexapoda</taxon>
        <taxon>Insecta</taxon>
        <taxon>Pterygota</taxon>
        <taxon>Neoptera</taxon>
        <taxon>Endopterygota</taxon>
        <taxon>Lepidoptera</taxon>
        <taxon>Glossata</taxon>
        <taxon>Ditrysia</taxon>
        <taxon>Noctuoidea</taxon>
        <taxon>Noctuidae</taxon>
        <taxon>Plusiinae</taxon>
        <taxon>Trichoplusia</taxon>
    </lineage>
</organism>
<proteinExistence type="inferred from homology"/>
<evidence type="ECO:0000313" key="9">
    <source>
        <dbReference type="Proteomes" id="UP000322000"/>
    </source>
</evidence>
<dbReference type="PROSITE" id="PS50240">
    <property type="entry name" value="TRYPSIN_DOM"/>
    <property type="match status" value="1"/>
</dbReference>
<dbReference type="PANTHER" id="PTHR24276">
    <property type="entry name" value="POLYSERASE-RELATED"/>
    <property type="match status" value="1"/>
</dbReference>
<dbReference type="InParanoid" id="A0A7E5X128"/>
<keyword evidence="3 6" id="KW-0378">Hydrolase</keyword>
<keyword evidence="9" id="KW-1185">Reference proteome</keyword>
<evidence type="ECO:0000256" key="5">
    <source>
        <dbReference type="ARBA" id="ARBA00023157"/>
    </source>
</evidence>
<evidence type="ECO:0000256" key="6">
    <source>
        <dbReference type="RuleBase" id="RU363034"/>
    </source>
</evidence>
<dbReference type="GO" id="GO:0004252">
    <property type="term" value="F:serine-type endopeptidase activity"/>
    <property type="evidence" value="ECO:0007669"/>
    <property type="project" value="InterPro"/>
</dbReference>
<dbReference type="Gene3D" id="2.40.10.10">
    <property type="entry name" value="Trypsin-like serine proteases"/>
    <property type="match status" value="2"/>
</dbReference>
<dbReference type="SMART" id="SM00020">
    <property type="entry name" value="Tryp_SPc"/>
    <property type="match status" value="1"/>
</dbReference>
<dbReference type="InterPro" id="IPR033116">
    <property type="entry name" value="TRYPSIN_SER"/>
</dbReference>
<keyword evidence="4 6" id="KW-0720">Serine protease</keyword>
<keyword evidence="5" id="KW-1015">Disulfide bond</keyword>
<evidence type="ECO:0000256" key="4">
    <source>
        <dbReference type="ARBA" id="ARBA00022825"/>
    </source>
</evidence>
<evidence type="ECO:0000256" key="2">
    <source>
        <dbReference type="ARBA" id="ARBA00022670"/>
    </source>
</evidence>
<evidence type="ECO:0000256" key="3">
    <source>
        <dbReference type="ARBA" id="ARBA00022801"/>
    </source>
</evidence>
<dbReference type="PRINTS" id="PR00722">
    <property type="entry name" value="CHYMOTRYPSIN"/>
</dbReference>
<dbReference type="InterPro" id="IPR001254">
    <property type="entry name" value="Trypsin_dom"/>
</dbReference>
<feature type="domain" description="Peptidase S1" evidence="8">
    <location>
        <begin position="52"/>
        <end position="285"/>
    </location>
</feature>
<protein>
    <submittedName>
        <fullName evidence="10">Serine protease 1-like</fullName>
    </submittedName>
</protein>
<gene>
    <name evidence="10" type="primary">LOC113507474</name>
</gene>
<dbReference type="GO" id="GO:0006508">
    <property type="term" value="P:proteolysis"/>
    <property type="evidence" value="ECO:0007669"/>
    <property type="project" value="UniProtKB-KW"/>
</dbReference>
<dbReference type="PANTHER" id="PTHR24276:SF91">
    <property type="entry name" value="AT26814P-RELATED"/>
    <property type="match status" value="1"/>
</dbReference>
<dbReference type="GeneID" id="113507474"/>
<dbReference type="Proteomes" id="UP000322000">
    <property type="component" value="Unplaced"/>
</dbReference>
<accession>A0A7E5X128</accession>
<comment type="similarity">
    <text evidence="1">Belongs to the peptidase S1 family.</text>
</comment>
<dbReference type="KEGG" id="tnl:113507474"/>
<dbReference type="FunCoup" id="A0A7E5X128">
    <property type="interactions" value="94"/>
</dbReference>
<dbReference type="CDD" id="cd00190">
    <property type="entry name" value="Tryp_SPc"/>
    <property type="match status" value="1"/>
</dbReference>
<dbReference type="PROSITE" id="PS00134">
    <property type="entry name" value="TRYPSIN_HIS"/>
    <property type="match status" value="1"/>
</dbReference>
<dbReference type="Pfam" id="PF00089">
    <property type="entry name" value="Trypsin"/>
    <property type="match status" value="1"/>
</dbReference>
<keyword evidence="7" id="KW-0732">Signal</keyword>
<dbReference type="AlphaFoldDB" id="A0A7E5X128"/>
<dbReference type="InterPro" id="IPR001314">
    <property type="entry name" value="Peptidase_S1A"/>
</dbReference>
<dbReference type="SUPFAM" id="SSF50494">
    <property type="entry name" value="Trypsin-like serine proteases"/>
    <property type="match status" value="1"/>
</dbReference>
<dbReference type="InterPro" id="IPR009003">
    <property type="entry name" value="Peptidase_S1_PA"/>
</dbReference>
<dbReference type="InterPro" id="IPR043504">
    <property type="entry name" value="Peptidase_S1_PA_chymotrypsin"/>
</dbReference>
<dbReference type="OrthoDB" id="5565075at2759"/>